<keyword evidence="2" id="KW-1185">Reference proteome</keyword>
<evidence type="ECO:0000313" key="1">
    <source>
        <dbReference type="EMBL" id="CAH3023606.1"/>
    </source>
</evidence>
<proteinExistence type="predicted"/>
<comment type="caution">
    <text evidence="1">The sequence shown here is derived from an EMBL/GenBank/DDBJ whole genome shotgun (WGS) entry which is preliminary data.</text>
</comment>
<reference evidence="1 2" key="1">
    <citation type="submission" date="2022-05" db="EMBL/GenBank/DDBJ databases">
        <authorList>
            <consortium name="Genoscope - CEA"/>
            <person name="William W."/>
        </authorList>
    </citation>
    <scope>NUCLEOTIDE SEQUENCE [LARGE SCALE GENOMIC DNA]</scope>
</reference>
<name>A0ABN8M593_9CNID</name>
<dbReference type="EMBL" id="CALNXI010000268">
    <property type="protein sequence ID" value="CAH3023606.1"/>
    <property type="molecule type" value="Genomic_DNA"/>
</dbReference>
<dbReference type="PANTHER" id="PTHR35450:SF2">
    <property type="entry name" value="REVERSE TRANSCRIPTASE DOMAIN-CONTAINING PROTEIN"/>
    <property type="match status" value="1"/>
</dbReference>
<protein>
    <submittedName>
        <fullName evidence="1">Uncharacterized protein</fullName>
    </submittedName>
</protein>
<organism evidence="1 2">
    <name type="scientific">Porites evermanni</name>
    <dbReference type="NCBI Taxonomy" id="104178"/>
    <lineage>
        <taxon>Eukaryota</taxon>
        <taxon>Metazoa</taxon>
        <taxon>Cnidaria</taxon>
        <taxon>Anthozoa</taxon>
        <taxon>Hexacorallia</taxon>
        <taxon>Scleractinia</taxon>
        <taxon>Fungiina</taxon>
        <taxon>Poritidae</taxon>
        <taxon>Porites</taxon>
    </lineage>
</organism>
<evidence type="ECO:0000313" key="2">
    <source>
        <dbReference type="Proteomes" id="UP001159427"/>
    </source>
</evidence>
<dbReference type="Proteomes" id="UP001159427">
    <property type="component" value="Unassembled WGS sequence"/>
</dbReference>
<sequence length="229" mass="26770">MAKHHGQQKLQESWEEKMMRTKYPKRLKDTDVDQHENKSMVKRYRTRFEPSYLLLSLIRSHCRICGISEESIDHIVSGCPVLAKTEYIYQHNKTAADIHWKICRGYEIDTTEKWYEHQPTTVTDKSEVTTHWDMPLHTDREIKANRSDIVVKDKKERRCMLTDISVSSESNTSAKFTEKLSKYKDLEIEVNRMWGMKTETIPVVVGALGLTKKRLDNVISRIPGNISTN</sequence>
<dbReference type="PANTHER" id="PTHR35450">
    <property type="entry name" value="REVERSE TRANSCRIPTASE DOMAIN-CONTAINING PROTEIN"/>
    <property type="match status" value="1"/>
</dbReference>
<accession>A0ABN8M593</accession>
<gene>
    <name evidence="1" type="ORF">PEVE_00019889</name>
</gene>